<keyword evidence="1" id="KW-0812">Transmembrane</keyword>
<accession>A0AA38PU68</accession>
<comment type="caution">
    <text evidence="3">The sequence shown here is derived from an EMBL/GenBank/DDBJ whole genome shotgun (WGS) entry which is preliminary data.</text>
</comment>
<reference evidence="3" key="1">
    <citation type="submission" date="2022-08" db="EMBL/GenBank/DDBJ databases">
        <authorList>
            <consortium name="DOE Joint Genome Institute"/>
            <person name="Min B."/>
            <person name="Riley R."/>
            <person name="Sierra-Patev S."/>
            <person name="Naranjo-Ortiz M."/>
            <person name="Looney B."/>
            <person name="Konkel Z."/>
            <person name="Slot J.C."/>
            <person name="Sakamoto Y."/>
            <person name="Steenwyk J.L."/>
            <person name="Rokas A."/>
            <person name="Carro J."/>
            <person name="Camarero S."/>
            <person name="Ferreira P."/>
            <person name="Molpeceres G."/>
            <person name="Ruiz-Duenas F.J."/>
            <person name="Serrano A."/>
            <person name="Henrissat B."/>
            <person name="Drula E."/>
            <person name="Hughes K.W."/>
            <person name="Mata J.L."/>
            <person name="Ishikawa N.K."/>
            <person name="Vargas-Isla R."/>
            <person name="Ushijima S."/>
            <person name="Smith C.A."/>
            <person name="Ahrendt S."/>
            <person name="Andreopoulos W."/>
            <person name="He G."/>
            <person name="Labutti K."/>
            <person name="Lipzen A."/>
            <person name="Ng V."/>
            <person name="Sandor L."/>
            <person name="Barry K."/>
            <person name="Martinez A.T."/>
            <person name="Xiao Y."/>
            <person name="Gibbons J.G."/>
            <person name="Terashima K."/>
            <person name="Hibbett D.S."/>
            <person name="Grigoriev I.V."/>
        </authorList>
    </citation>
    <scope>NUCLEOTIDE SEQUENCE</scope>
    <source>
        <strain evidence="3">TFB7829</strain>
    </source>
</reference>
<dbReference type="PANTHER" id="PTHR48079:SF6">
    <property type="entry name" value="NAD(P)-BINDING DOMAIN-CONTAINING PROTEIN-RELATED"/>
    <property type="match status" value="1"/>
</dbReference>
<keyword evidence="1" id="KW-1133">Transmembrane helix</keyword>
<dbReference type="Gene3D" id="3.40.50.720">
    <property type="entry name" value="NAD(P)-binding Rossmann-like Domain"/>
    <property type="match status" value="1"/>
</dbReference>
<dbReference type="InterPro" id="IPR051783">
    <property type="entry name" value="NAD(P)-dependent_oxidoreduct"/>
</dbReference>
<proteinExistence type="predicted"/>
<dbReference type="GO" id="GO:0005737">
    <property type="term" value="C:cytoplasm"/>
    <property type="evidence" value="ECO:0007669"/>
    <property type="project" value="TreeGrafter"/>
</dbReference>
<gene>
    <name evidence="3" type="ORF">F5890DRAFT_1556462</name>
</gene>
<dbReference type="Proteomes" id="UP001163850">
    <property type="component" value="Unassembled WGS sequence"/>
</dbReference>
<dbReference type="InterPro" id="IPR036291">
    <property type="entry name" value="NAD(P)-bd_dom_sf"/>
</dbReference>
<evidence type="ECO:0000313" key="3">
    <source>
        <dbReference type="EMBL" id="KAJ3981814.1"/>
    </source>
</evidence>
<sequence>MSRNVVSMFLLGATGYIGGSVLAVLRERFPGLKITALVRSETHFDAIRATGITPIHGNFENQALITEHSARADVVLNAADSDDLNLTLSILRGMKQRYESGKPKGILIHTSGVAVFLDSGTTGVFDKNGKLWNDSEEDDIRSITPSMLHGHIDVPILNAGNEGYAHTYIVCPAAVVGPSLGPIGKSSFFVKAVVQMSLVNKRALYVGEGSNEFNIVHIDDVVDLYCRVFELSTEEKGLQSFNPYARYFIATSKSISWREIATFAGASLYKRDILKRPEPLSVNLTDLPPYFAFLAASERIVAVRGKELGWAPRDVSLEHWFQANVDAVLEGLHVD</sequence>
<organism evidence="3 4">
    <name type="scientific">Lentinula detonsa</name>
    <dbReference type="NCBI Taxonomy" id="2804962"/>
    <lineage>
        <taxon>Eukaryota</taxon>
        <taxon>Fungi</taxon>
        <taxon>Dikarya</taxon>
        <taxon>Basidiomycota</taxon>
        <taxon>Agaricomycotina</taxon>
        <taxon>Agaricomycetes</taxon>
        <taxon>Agaricomycetidae</taxon>
        <taxon>Agaricales</taxon>
        <taxon>Marasmiineae</taxon>
        <taxon>Omphalotaceae</taxon>
        <taxon>Lentinula</taxon>
    </lineage>
</organism>
<evidence type="ECO:0000259" key="2">
    <source>
        <dbReference type="Pfam" id="PF01370"/>
    </source>
</evidence>
<name>A0AA38PU68_9AGAR</name>
<evidence type="ECO:0000313" key="4">
    <source>
        <dbReference type="Proteomes" id="UP001163850"/>
    </source>
</evidence>
<dbReference type="Pfam" id="PF01370">
    <property type="entry name" value="Epimerase"/>
    <property type="match status" value="1"/>
</dbReference>
<dbReference type="GO" id="GO:0004029">
    <property type="term" value="F:aldehyde dehydrogenase (NAD+) activity"/>
    <property type="evidence" value="ECO:0007669"/>
    <property type="project" value="TreeGrafter"/>
</dbReference>
<dbReference type="PANTHER" id="PTHR48079">
    <property type="entry name" value="PROTEIN YEEZ"/>
    <property type="match status" value="1"/>
</dbReference>
<protein>
    <recommendedName>
        <fullName evidence="2">NAD-dependent epimerase/dehydratase domain-containing protein</fullName>
    </recommendedName>
</protein>
<feature type="domain" description="NAD-dependent epimerase/dehydratase" evidence="2">
    <location>
        <begin position="9"/>
        <end position="233"/>
    </location>
</feature>
<dbReference type="SUPFAM" id="SSF51735">
    <property type="entry name" value="NAD(P)-binding Rossmann-fold domains"/>
    <property type="match status" value="1"/>
</dbReference>
<feature type="transmembrane region" description="Helical" evidence="1">
    <location>
        <begin position="6"/>
        <end position="25"/>
    </location>
</feature>
<keyword evidence="1" id="KW-0472">Membrane</keyword>
<dbReference type="EMBL" id="MU802093">
    <property type="protein sequence ID" value="KAJ3981814.1"/>
    <property type="molecule type" value="Genomic_DNA"/>
</dbReference>
<evidence type="ECO:0000256" key="1">
    <source>
        <dbReference type="SAM" id="Phobius"/>
    </source>
</evidence>
<dbReference type="InterPro" id="IPR001509">
    <property type="entry name" value="Epimerase_deHydtase"/>
</dbReference>
<dbReference type="AlphaFoldDB" id="A0AA38PU68"/>